<keyword evidence="8" id="KW-0139">CF(1)</keyword>
<gene>
    <name evidence="11" type="ORF">GGD40_000565</name>
</gene>
<dbReference type="Gene3D" id="1.10.287.80">
    <property type="entry name" value="ATP synthase, gamma subunit, helix hairpin domain"/>
    <property type="match status" value="1"/>
</dbReference>
<dbReference type="PANTHER" id="PTHR11693:SF22">
    <property type="entry name" value="ATP SYNTHASE SUBUNIT GAMMA, MITOCHONDRIAL"/>
    <property type="match status" value="1"/>
</dbReference>
<proteinExistence type="inferred from homology"/>
<dbReference type="SUPFAM" id="SSF52943">
    <property type="entry name" value="ATP synthase (F1-ATPase), gamma subunit"/>
    <property type="match status" value="1"/>
</dbReference>
<dbReference type="InterPro" id="IPR000131">
    <property type="entry name" value="ATP_synth_F1_gsu"/>
</dbReference>
<dbReference type="Pfam" id="PF00231">
    <property type="entry name" value="ATP-synt"/>
    <property type="match status" value="1"/>
</dbReference>
<evidence type="ECO:0000256" key="8">
    <source>
        <dbReference type="ARBA" id="ARBA00023196"/>
    </source>
</evidence>
<evidence type="ECO:0000256" key="7">
    <source>
        <dbReference type="ARBA" id="ARBA00023136"/>
    </source>
</evidence>
<evidence type="ECO:0000256" key="6">
    <source>
        <dbReference type="ARBA" id="ARBA00023065"/>
    </source>
</evidence>
<protein>
    <recommendedName>
        <fullName evidence="13">F-type H+-transporting ATPase subunit gamma</fullName>
    </recommendedName>
</protein>
<comment type="function">
    <text evidence="1">Produces ATP from ADP in the presence of a proton gradient across the membrane. The gamma chain is believed to be important in regulating ATPase activity and the flow of protons through the CF(0) complex.</text>
</comment>
<evidence type="ECO:0000256" key="9">
    <source>
        <dbReference type="ARBA" id="ARBA00023310"/>
    </source>
</evidence>
<evidence type="ECO:0008006" key="13">
    <source>
        <dbReference type="Google" id="ProtNLM"/>
    </source>
</evidence>
<evidence type="ECO:0000313" key="11">
    <source>
        <dbReference type="EMBL" id="NYH21086.1"/>
    </source>
</evidence>
<dbReference type="PRINTS" id="PR00126">
    <property type="entry name" value="ATPASEGAMMA"/>
</dbReference>
<name>A0A7Y9WHT1_9BURK</name>
<evidence type="ECO:0000256" key="2">
    <source>
        <dbReference type="ARBA" id="ARBA00004170"/>
    </source>
</evidence>
<evidence type="ECO:0000256" key="4">
    <source>
        <dbReference type="ARBA" id="ARBA00022448"/>
    </source>
</evidence>
<keyword evidence="4" id="KW-0813">Transport</keyword>
<feature type="compositionally biased region" description="Basic residues" evidence="10">
    <location>
        <begin position="189"/>
        <end position="200"/>
    </location>
</feature>
<dbReference type="CDD" id="cd12151">
    <property type="entry name" value="F1-ATPase_gamma"/>
    <property type="match status" value="1"/>
</dbReference>
<dbReference type="InterPro" id="IPR035968">
    <property type="entry name" value="ATP_synth_F1_ATPase_gsu"/>
</dbReference>
<evidence type="ECO:0000256" key="5">
    <source>
        <dbReference type="ARBA" id="ARBA00022781"/>
    </source>
</evidence>
<dbReference type="Proteomes" id="UP000540929">
    <property type="component" value="Unassembled WGS sequence"/>
</dbReference>
<comment type="caution">
    <text evidence="11">The sequence shown here is derived from an EMBL/GenBank/DDBJ whole genome shotgun (WGS) entry which is preliminary data.</text>
</comment>
<comment type="subcellular location">
    <subcellularLocation>
        <location evidence="2">Membrane</location>
        <topology evidence="2">Peripheral membrane protein</topology>
    </subcellularLocation>
</comment>
<dbReference type="Gene3D" id="3.40.1380.10">
    <property type="match status" value="1"/>
</dbReference>
<sequence length="370" mass="41354">MEADVIGARGAGPLMRHGANIVARTAALSADLHFESFFGAMTVPLSGFLAGQFDEVYVAYNHLSSALSYEPRIDRILPLGEIRREGDEGQHAAGAVRTEYLYEPSPKPVVDALLLRYVEALIYQAVAENNACEQCARMFAMQTATENADRVIRDLRHLYQKTRQAQITTELCEIVGGAARRSSGAAARPPRKRQRQKRRQRDSTVQRIQIQRNDLDRHLLAGVVAADSAEPDFATTDHHALIAGEQRRIGLMRDQIDQLRRKDRVVMGDEVALRTQRHFLAVQRDGDRIFDHARDGRFVGARHGLLQLVEELAVRHVGTEQKVHPRIDGLIGLGVALRIALCDREWHEAECEGDAEHSARDRSNVSRASV</sequence>
<organism evidence="11 12">
    <name type="scientific">Paraburkholderia bryophila</name>
    <dbReference type="NCBI Taxonomy" id="420952"/>
    <lineage>
        <taxon>Bacteria</taxon>
        <taxon>Pseudomonadati</taxon>
        <taxon>Pseudomonadota</taxon>
        <taxon>Betaproteobacteria</taxon>
        <taxon>Burkholderiales</taxon>
        <taxon>Burkholderiaceae</taxon>
        <taxon>Paraburkholderia</taxon>
    </lineage>
</organism>
<comment type="similarity">
    <text evidence="3">Belongs to the ATPase gamma chain family.</text>
</comment>
<keyword evidence="5" id="KW-0375">Hydrogen ion transport</keyword>
<accession>A0A7Y9WHT1</accession>
<evidence type="ECO:0000313" key="12">
    <source>
        <dbReference type="Proteomes" id="UP000540929"/>
    </source>
</evidence>
<reference evidence="11 12" key="1">
    <citation type="submission" date="2020-07" db="EMBL/GenBank/DDBJ databases">
        <title>Exploring microbial biodiversity for novel pathways involved in the catabolism of aromatic compounds derived from lignin.</title>
        <authorList>
            <person name="Elkins J."/>
        </authorList>
    </citation>
    <scope>NUCLEOTIDE SEQUENCE [LARGE SCALE GENOMIC DNA]</scope>
    <source>
        <strain evidence="11 12">H2C3C</strain>
    </source>
</reference>
<evidence type="ECO:0000256" key="3">
    <source>
        <dbReference type="ARBA" id="ARBA00007681"/>
    </source>
</evidence>
<feature type="compositionally biased region" description="Low complexity" evidence="10">
    <location>
        <begin position="179"/>
        <end position="188"/>
    </location>
</feature>
<evidence type="ECO:0000256" key="1">
    <source>
        <dbReference type="ARBA" id="ARBA00003456"/>
    </source>
</evidence>
<keyword evidence="12" id="KW-1185">Reference proteome</keyword>
<dbReference type="GO" id="GO:0046933">
    <property type="term" value="F:proton-transporting ATP synthase activity, rotational mechanism"/>
    <property type="evidence" value="ECO:0007669"/>
    <property type="project" value="InterPro"/>
</dbReference>
<dbReference type="AlphaFoldDB" id="A0A7Y9WHT1"/>
<dbReference type="GO" id="GO:0045259">
    <property type="term" value="C:proton-transporting ATP synthase complex"/>
    <property type="evidence" value="ECO:0007669"/>
    <property type="project" value="UniProtKB-KW"/>
</dbReference>
<feature type="region of interest" description="Disordered" evidence="10">
    <location>
        <begin position="179"/>
        <end position="207"/>
    </location>
</feature>
<evidence type="ECO:0000256" key="10">
    <source>
        <dbReference type="SAM" id="MobiDB-lite"/>
    </source>
</evidence>
<keyword evidence="9" id="KW-0066">ATP synthesis</keyword>
<dbReference type="PANTHER" id="PTHR11693">
    <property type="entry name" value="ATP SYNTHASE GAMMA CHAIN"/>
    <property type="match status" value="1"/>
</dbReference>
<keyword evidence="6" id="KW-0406">Ion transport</keyword>
<keyword evidence="7" id="KW-0472">Membrane</keyword>
<dbReference type="EMBL" id="JACCAS010000001">
    <property type="protein sequence ID" value="NYH21086.1"/>
    <property type="molecule type" value="Genomic_DNA"/>
</dbReference>